<dbReference type="AlphaFoldDB" id="A0A4D6QNU2"/>
<feature type="domain" description="Tify" evidence="3">
    <location>
        <begin position="324"/>
        <end position="359"/>
    </location>
</feature>
<feature type="compositionally biased region" description="Basic and acidic residues" evidence="2">
    <location>
        <begin position="150"/>
        <end position="162"/>
    </location>
</feature>
<dbReference type="PROSITE" id="PS51320">
    <property type="entry name" value="TIFY"/>
    <property type="match status" value="1"/>
</dbReference>
<feature type="region of interest" description="Disordered" evidence="2">
    <location>
        <begin position="140"/>
        <end position="206"/>
    </location>
</feature>
<dbReference type="GO" id="GO:0005634">
    <property type="term" value="C:nucleus"/>
    <property type="evidence" value="ECO:0007669"/>
    <property type="project" value="TreeGrafter"/>
</dbReference>
<dbReference type="EMBL" id="MH925249">
    <property type="protein sequence ID" value="QCF46599.1"/>
    <property type="molecule type" value="mRNA"/>
</dbReference>
<feature type="compositionally biased region" description="Polar residues" evidence="2">
    <location>
        <begin position="52"/>
        <end position="67"/>
    </location>
</feature>
<evidence type="ECO:0000259" key="3">
    <source>
        <dbReference type="PROSITE" id="PS51320"/>
    </source>
</evidence>
<feature type="region of interest" description="Disordered" evidence="2">
    <location>
        <begin position="242"/>
        <end position="262"/>
    </location>
</feature>
<dbReference type="PANTHER" id="PTHR33077:SF8">
    <property type="entry name" value="PROTEIN TIFY 8"/>
    <property type="match status" value="1"/>
</dbReference>
<dbReference type="SMART" id="SM00979">
    <property type="entry name" value="TIFY"/>
    <property type="match status" value="1"/>
</dbReference>
<dbReference type="InterPro" id="IPR040390">
    <property type="entry name" value="TIFY/JAZ"/>
</dbReference>
<evidence type="ECO:0000313" key="4">
    <source>
        <dbReference type="EMBL" id="QCF46599.1"/>
    </source>
</evidence>
<dbReference type="PANTHER" id="PTHR33077">
    <property type="entry name" value="PROTEIN TIFY 4A-RELATED-RELATED"/>
    <property type="match status" value="1"/>
</dbReference>
<feature type="compositionally biased region" description="Polar residues" evidence="2">
    <location>
        <begin position="360"/>
        <end position="369"/>
    </location>
</feature>
<evidence type="ECO:0000256" key="2">
    <source>
        <dbReference type="SAM" id="MobiDB-lite"/>
    </source>
</evidence>
<dbReference type="InterPro" id="IPR010399">
    <property type="entry name" value="Tify_dom"/>
</dbReference>
<evidence type="ECO:0000256" key="1">
    <source>
        <dbReference type="ARBA" id="ARBA00008614"/>
    </source>
</evidence>
<feature type="region of interest" description="Disordered" evidence="2">
    <location>
        <begin position="360"/>
        <end position="402"/>
    </location>
</feature>
<protein>
    <submittedName>
        <fullName evidence="4">TIFY motif family protein</fullName>
    </submittedName>
</protein>
<comment type="similarity">
    <text evidence="1">Belongs to the TIFY/JAZ family.</text>
</comment>
<reference evidence="4" key="1">
    <citation type="submission" date="2018-09" db="EMBL/GenBank/DDBJ databases">
        <title>Transcriptome sequencing and physiological analysis of Pohlia nutans under salt stress reveal the important roles of ROS-scavenging system.</title>
        <authorList>
            <person name="Zhang W."/>
            <person name="Liu S."/>
            <person name="Li C."/>
            <person name="Zhang P."/>
            <person name="Zhang P."/>
        </authorList>
    </citation>
    <scope>NUCLEOTIDE SEQUENCE</scope>
    <source>
        <strain evidence="4">Antarctic Moss No.L</strain>
    </source>
</reference>
<accession>A0A4D6QNU2</accession>
<sequence>MNLVMAEKDQPVFRDFLGLGRIDDISQAKYLSSEVIPAPRTSPGFESEYDGETNNTRASSGISGRFKTNSTPIHVSPPFYSAIPSSSDPGSVGWQRQAAPLQYHGNKSAFSKLEADTNKLSRKRDSPTNRDSLQERLVEALESTRPQKVSRHDHIRQEKVVEPSEPSTDDLRLSMQPPRASSRSPPWLQHNNTKPEVSQRQVKKQPYRPAQINTGAGMRGISHLGACAERAEKIERTLAMPFRENNGTGNPQIDRTAADEGSRTGLKNSFLAGLLDTAGLLHHDRPTPNPAGSSGCPPLTPQHQKAPNQNGGSESMLPSSRQAPATSSRQLTIFYGGQAHVFDDVPSDKADAILTLAGSNGRSWSTTYSPRPAAKPTNSISEGSMSAVEREKENSVQSLGGSLTLSSEVQTLLRGLKQSGPLTGRSA</sequence>
<feature type="compositionally biased region" description="Polar residues" evidence="2">
    <location>
        <begin position="179"/>
        <end position="200"/>
    </location>
</feature>
<organism evidence="4">
    <name type="scientific">Pohlia nutans</name>
    <dbReference type="NCBI Taxonomy" id="140635"/>
    <lineage>
        <taxon>Eukaryota</taxon>
        <taxon>Viridiplantae</taxon>
        <taxon>Streptophyta</taxon>
        <taxon>Embryophyta</taxon>
        <taxon>Bryophyta</taxon>
        <taxon>Bryophytina</taxon>
        <taxon>Bryopsida</taxon>
        <taxon>Bryidae</taxon>
        <taxon>Bryanae</taxon>
        <taxon>Bryales</taxon>
        <taxon>Mniaceae</taxon>
        <taxon>Pohlia</taxon>
    </lineage>
</organism>
<dbReference type="GO" id="GO:2000022">
    <property type="term" value="P:regulation of jasmonic acid mediated signaling pathway"/>
    <property type="evidence" value="ECO:0007669"/>
    <property type="project" value="TreeGrafter"/>
</dbReference>
<name>A0A4D6QNU2_9BRYO</name>
<feature type="region of interest" description="Disordered" evidence="2">
    <location>
        <begin position="280"/>
        <end position="325"/>
    </location>
</feature>
<gene>
    <name evidence="4" type="primary">JAZ</name>
</gene>
<dbReference type="GO" id="GO:0009611">
    <property type="term" value="P:response to wounding"/>
    <property type="evidence" value="ECO:0007669"/>
    <property type="project" value="TreeGrafter"/>
</dbReference>
<proteinExistence type="evidence at transcript level"/>
<feature type="region of interest" description="Disordered" evidence="2">
    <location>
        <begin position="37"/>
        <end position="67"/>
    </location>
</feature>
<dbReference type="GO" id="GO:0031347">
    <property type="term" value="P:regulation of defense response"/>
    <property type="evidence" value="ECO:0007669"/>
    <property type="project" value="TreeGrafter"/>
</dbReference>
<dbReference type="Pfam" id="PF06200">
    <property type="entry name" value="tify"/>
    <property type="match status" value="1"/>
</dbReference>
<feature type="compositionally biased region" description="Polar residues" evidence="2">
    <location>
        <begin position="301"/>
        <end position="325"/>
    </location>
</feature>